<evidence type="ECO:0000256" key="4">
    <source>
        <dbReference type="ARBA" id="ARBA00023157"/>
    </source>
</evidence>
<evidence type="ECO:0000256" key="3">
    <source>
        <dbReference type="ARBA" id="ARBA00022525"/>
    </source>
</evidence>
<evidence type="ECO:0000256" key="5">
    <source>
        <dbReference type="SAM" id="SignalP"/>
    </source>
</evidence>
<accession>C3YBP3</accession>
<keyword evidence="3" id="KW-0964">Secreted</keyword>
<feature type="chain" id="PRO_5002935432" evidence="5">
    <location>
        <begin position="27"/>
        <end position="337"/>
    </location>
</feature>
<keyword evidence="5" id="KW-0732">Signal</keyword>
<dbReference type="AlphaFoldDB" id="C3YBP3"/>
<dbReference type="InParanoid" id="C3YBP3"/>
<dbReference type="PANTHER" id="PTHR15040:SF1">
    <property type="entry name" value="DERMATOPONTIN-LIKE ISOFORM X1"/>
    <property type="match status" value="1"/>
</dbReference>
<feature type="signal peptide" evidence="5">
    <location>
        <begin position="1"/>
        <end position="26"/>
    </location>
</feature>
<evidence type="ECO:0000313" key="6">
    <source>
        <dbReference type="EMBL" id="EEN62400.1"/>
    </source>
</evidence>
<protein>
    <submittedName>
        <fullName evidence="6">Uncharacterized protein</fullName>
    </submittedName>
</protein>
<dbReference type="GO" id="GO:0005576">
    <property type="term" value="C:extracellular region"/>
    <property type="evidence" value="ECO:0007669"/>
    <property type="project" value="UniProtKB-SubCell"/>
</dbReference>
<sequence length="337" mass="38797">MTRKMSATTFAICSILLLYFAGRGDCDMLVVGSMSCCAGDNQAISGVYSEHDNGHEDRRWKFECSELPGSHGYSSTTNYANHYREDLDFQCEQHHIMTGMQSFPNYHDHGDRRWGFTCTQAFRRDRVGIVNDITKSTQNASSPAGPFQQQEHSTMARNPAAAILLCIFLLLHFPERGDCGPDLPVRQRGESRVAGSWVNGYHDWFSFTCEYWNQFMSGLFSQHDNGQEDRLFKIECRELTITPEQYGFDYSSGWVNGFDNEFDFECPSHSVMRGLRSDFSSHHKDRVYSFKCMKVLGFCWSGCTWSTYNDYDHDVNIPTEDWRFITGARSHHDDSFE</sequence>
<comment type="similarity">
    <text evidence="2">Belongs to the dermatopontin family.</text>
</comment>
<dbReference type="PANTHER" id="PTHR15040">
    <property type="entry name" value="DERMATOPONTIN-RELATED"/>
    <property type="match status" value="1"/>
</dbReference>
<dbReference type="InterPro" id="IPR026645">
    <property type="entry name" value="Dermatopontin"/>
</dbReference>
<organism>
    <name type="scientific">Branchiostoma floridae</name>
    <name type="common">Florida lancelet</name>
    <name type="synonym">Amphioxus</name>
    <dbReference type="NCBI Taxonomy" id="7739"/>
    <lineage>
        <taxon>Eukaryota</taxon>
        <taxon>Metazoa</taxon>
        <taxon>Chordata</taxon>
        <taxon>Cephalochordata</taxon>
        <taxon>Leptocardii</taxon>
        <taxon>Amphioxiformes</taxon>
        <taxon>Branchiostomatidae</taxon>
        <taxon>Branchiostoma</taxon>
    </lineage>
</organism>
<gene>
    <name evidence="6" type="ORF">BRAFLDRAFT_67638</name>
</gene>
<dbReference type="EMBL" id="GG666497">
    <property type="protein sequence ID" value="EEN62400.1"/>
    <property type="molecule type" value="Genomic_DNA"/>
</dbReference>
<comment type="subcellular location">
    <subcellularLocation>
        <location evidence="1">Secreted</location>
    </subcellularLocation>
</comment>
<evidence type="ECO:0000256" key="2">
    <source>
        <dbReference type="ARBA" id="ARBA00008712"/>
    </source>
</evidence>
<name>C3YBP3_BRAFL</name>
<dbReference type="Pfam" id="PF14704">
    <property type="entry name" value="DERM"/>
    <property type="match status" value="2"/>
</dbReference>
<reference evidence="6" key="1">
    <citation type="journal article" date="2008" name="Nature">
        <title>The amphioxus genome and the evolution of the chordate karyotype.</title>
        <authorList>
            <consortium name="US DOE Joint Genome Institute (JGI-PGF)"/>
            <person name="Putnam N.H."/>
            <person name="Butts T."/>
            <person name="Ferrier D.E.K."/>
            <person name="Furlong R.F."/>
            <person name="Hellsten U."/>
            <person name="Kawashima T."/>
            <person name="Robinson-Rechavi M."/>
            <person name="Shoguchi E."/>
            <person name="Terry A."/>
            <person name="Yu J.-K."/>
            <person name="Benito-Gutierrez E.L."/>
            <person name="Dubchak I."/>
            <person name="Garcia-Fernandez J."/>
            <person name="Gibson-Brown J.J."/>
            <person name="Grigoriev I.V."/>
            <person name="Horton A.C."/>
            <person name="de Jong P.J."/>
            <person name="Jurka J."/>
            <person name="Kapitonov V.V."/>
            <person name="Kohara Y."/>
            <person name="Kuroki Y."/>
            <person name="Lindquist E."/>
            <person name="Lucas S."/>
            <person name="Osoegawa K."/>
            <person name="Pennacchio L.A."/>
            <person name="Salamov A.A."/>
            <person name="Satou Y."/>
            <person name="Sauka-Spengler T."/>
            <person name="Schmutz J."/>
            <person name="Shin-I T."/>
            <person name="Toyoda A."/>
            <person name="Bronner-Fraser M."/>
            <person name="Fujiyama A."/>
            <person name="Holland L.Z."/>
            <person name="Holland P.W.H."/>
            <person name="Satoh N."/>
            <person name="Rokhsar D.S."/>
        </authorList>
    </citation>
    <scope>NUCLEOTIDE SEQUENCE [LARGE SCALE GENOMIC DNA]</scope>
    <source>
        <strain evidence="6">S238N-H82</strain>
        <tissue evidence="6">Testes</tissue>
    </source>
</reference>
<proteinExistence type="inferred from homology"/>
<evidence type="ECO:0000256" key="1">
    <source>
        <dbReference type="ARBA" id="ARBA00004613"/>
    </source>
</evidence>
<keyword evidence="4" id="KW-1015">Disulfide bond</keyword>